<dbReference type="Pfam" id="PF11706">
    <property type="entry name" value="zf-CGNR"/>
    <property type="match status" value="1"/>
</dbReference>
<sequence>MLINHDTRCALDRVVDLLNTAPESEGRERLDGLESLRDFVARNRVSDVGQLAESDLPAVHAVRDRFSEVLTATGSRKAAALINTMVAEAGTTPRLTDHDDYDWHVHYFAPGASLAQQLAADGGMALAFLVVAGERDRLRRCAAPDCRRAFVDLSRNRSRRYCDSRTCGNRLHVAAYRARQREAAR</sequence>
<proteinExistence type="predicted"/>
<evidence type="ECO:0000313" key="2">
    <source>
        <dbReference type="EMBL" id="MCQ4043512.1"/>
    </source>
</evidence>
<evidence type="ECO:0000259" key="1">
    <source>
        <dbReference type="Pfam" id="PF11706"/>
    </source>
</evidence>
<comment type="caution">
    <text evidence="2">The sequence shown here is derived from an EMBL/GenBank/DDBJ whole genome shotgun (WGS) entry which is preliminary data.</text>
</comment>
<dbReference type="Gene3D" id="1.10.3300.10">
    <property type="entry name" value="Jann2411-like domain"/>
    <property type="match status" value="1"/>
</dbReference>
<dbReference type="InterPro" id="IPR023286">
    <property type="entry name" value="ABATE_dom_sf"/>
</dbReference>
<accession>A0ABT1PDQ8</accession>
<gene>
    <name evidence="2" type="ORF">NON19_16155</name>
</gene>
<feature type="domain" description="Zinc finger CGNR" evidence="1">
    <location>
        <begin position="137"/>
        <end position="180"/>
    </location>
</feature>
<reference evidence="2 3" key="1">
    <citation type="submission" date="2022-06" db="EMBL/GenBank/DDBJ databases">
        <title>Draft genome sequence of type strain Streptomyces rubrisoli DSM 42083.</title>
        <authorList>
            <person name="Duangmal K."/>
            <person name="Klaysubun C."/>
        </authorList>
    </citation>
    <scope>NUCLEOTIDE SEQUENCE [LARGE SCALE GENOMIC DNA]</scope>
    <source>
        <strain evidence="2 3">DSM 42083</strain>
    </source>
</reference>
<dbReference type="InterPro" id="IPR021005">
    <property type="entry name" value="Znf_CGNR"/>
</dbReference>
<organism evidence="2 3">
    <name type="scientific">Streptantibioticus rubrisoli</name>
    <dbReference type="NCBI Taxonomy" id="1387313"/>
    <lineage>
        <taxon>Bacteria</taxon>
        <taxon>Bacillati</taxon>
        <taxon>Actinomycetota</taxon>
        <taxon>Actinomycetes</taxon>
        <taxon>Kitasatosporales</taxon>
        <taxon>Streptomycetaceae</taxon>
        <taxon>Streptantibioticus</taxon>
    </lineage>
</organism>
<name>A0ABT1PDQ8_9ACTN</name>
<dbReference type="PANTHER" id="PTHR35525">
    <property type="entry name" value="BLL6575 PROTEIN"/>
    <property type="match status" value="1"/>
</dbReference>
<protein>
    <submittedName>
        <fullName evidence="2">CGNR zinc finger domain-containing protein</fullName>
    </submittedName>
</protein>
<dbReference type="RefSeq" id="WP_255928692.1">
    <property type="nucleotide sequence ID" value="NZ_JANFNH010000016.1"/>
</dbReference>
<dbReference type="EMBL" id="JANFNH010000016">
    <property type="protein sequence ID" value="MCQ4043512.1"/>
    <property type="molecule type" value="Genomic_DNA"/>
</dbReference>
<dbReference type="Proteomes" id="UP001206206">
    <property type="component" value="Unassembled WGS sequence"/>
</dbReference>
<dbReference type="InterPro" id="IPR010852">
    <property type="entry name" value="ABATE"/>
</dbReference>
<keyword evidence="3" id="KW-1185">Reference proteome</keyword>
<dbReference type="SUPFAM" id="SSF160904">
    <property type="entry name" value="Jann2411-like"/>
    <property type="match status" value="1"/>
</dbReference>
<dbReference type="PANTHER" id="PTHR35525:SF3">
    <property type="entry name" value="BLL6575 PROTEIN"/>
    <property type="match status" value="1"/>
</dbReference>
<dbReference type="Pfam" id="PF07336">
    <property type="entry name" value="ABATE"/>
    <property type="match status" value="1"/>
</dbReference>
<evidence type="ECO:0000313" key="3">
    <source>
        <dbReference type="Proteomes" id="UP001206206"/>
    </source>
</evidence>